<gene>
    <name evidence="2" type="ORF">SAMN05216210_0171</name>
</gene>
<dbReference type="PROSITE" id="PS51746">
    <property type="entry name" value="PPM_2"/>
    <property type="match status" value="1"/>
</dbReference>
<name>A0A1H2E043_9GAMM</name>
<dbReference type="STRING" id="1434072.SAMN05216210_0171"/>
<accession>A0A1H2E043</accession>
<feature type="domain" description="PPM-type phosphatase" evidence="1">
    <location>
        <begin position="13"/>
        <end position="252"/>
    </location>
</feature>
<dbReference type="EMBL" id="LT629787">
    <property type="protein sequence ID" value="SDT88474.1"/>
    <property type="molecule type" value="Genomic_DNA"/>
</dbReference>
<dbReference type="SMART" id="SM00332">
    <property type="entry name" value="PP2Cc"/>
    <property type="match status" value="1"/>
</dbReference>
<organism evidence="2 3">
    <name type="scientific">Halopseudomonas salegens</name>
    <dbReference type="NCBI Taxonomy" id="1434072"/>
    <lineage>
        <taxon>Bacteria</taxon>
        <taxon>Pseudomonadati</taxon>
        <taxon>Pseudomonadota</taxon>
        <taxon>Gammaproteobacteria</taxon>
        <taxon>Pseudomonadales</taxon>
        <taxon>Pseudomonadaceae</taxon>
        <taxon>Halopseudomonas</taxon>
    </lineage>
</organism>
<evidence type="ECO:0000313" key="3">
    <source>
        <dbReference type="Proteomes" id="UP000243924"/>
    </source>
</evidence>
<evidence type="ECO:0000259" key="1">
    <source>
        <dbReference type="PROSITE" id="PS51746"/>
    </source>
</evidence>
<dbReference type="SMART" id="SM00331">
    <property type="entry name" value="PP2C_SIG"/>
    <property type="match status" value="1"/>
</dbReference>
<dbReference type="InterPro" id="IPR001932">
    <property type="entry name" value="PPM-type_phosphatase-like_dom"/>
</dbReference>
<dbReference type="InterPro" id="IPR036457">
    <property type="entry name" value="PPM-type-like_dom_sf"/>
</dbReference>
<dbReference type="OrthoDB" id="9801841at2"/>
<keyword evidence="3" id="KW-1185">Reference proteome</keyword>
<dbReference type="Gene3D" id="3.60.40.10">
    <property type="entry name" value="PPM-type phosphatase domain"/>
    <property type="match status" value="1"/>
</dbReference>
<proteinExistence type="predicted"/>
<evidence type="ECO:0000313" key="2">
    <source>
        <dbReference type="EMBL" id="SDT88474.1"/>
    </source>
</evidence>
<dbReference type="SUPFAM" id="SSF81606">
    <property type="entry name" value="PP2C-like"/>
    <property type="match status" value="1"/>
</dbReference>
<dbReference type="Pfam" id="PF13672">
    <property type="entry name" value="PP2C_2"/>
    <property type="match status" value="1"/>
</dbReference>
<protein>
    <submittedName>
        <fullName evidence="2">Serine/threonine protein phosphatase PrpC</fullName>
    </submittedName>
</protein>
<dbReference type="CDD" id="cd00143">
    <property type="entry name" value="PP2Cc"/>
    <property type="match status" value="1"/>
</dbReference>
<sequence>MNTFVVSNGMQIEYASLSRQGGRENNEDACGYCVTNDSACFIVSDGAGGHGGGEVASETAVRTALSAFSSHPEFSTDNVKNLMKQVNSAVRYGQGLSERLSKMSATIVGLFLDPEGGKALWAHIGDTRLYLFRRGEFIQLTKDHSVVQRYIDAGLVDGDGSRNHKDRNMLFAALGMPEEIDVEVSESVFDTCEGDVFFLCTDGFWELVNEEEMQEQLMHSTAAQEWLLRMENLLEQRAKKGHDNYSGLAIWLGTPHEMTVPWVKHDLSDENNAL</sequence>
<reference evidence="3" key="1">
    <citation type="submission" date="2016-10" db="EMBL/GenBank/DDBJ databases">
        <authorList>
            <person name="Varghese N."/>
            <person name="Submissions S."/>
        </authorList>
    </citation>
    <scope>NUCLEOTIDE SEQUENCE [LARGE SCALE GENOMIC DNA]</scope>
    <source>
        <strain evidence="3">CECT 8338</strain>
    </source>
</reference>
<dbReference type="AlphaFoldDB" id="A0A1H2E043"/>
<dbReference type="RefSeq" id="WP_092383213.1">
    <property type="nucleotide sequence ID" value="NZ_LT629787.1"/>
</dbReference>
<dbReference type="Proteomes" id="UP000243924">
    <property type="component" value="Chromosome I"/>
</dbReference>